<accession>A0AAV5W7A4</accession>
<feature type="non-terminal residue" evidence="1">
    <location>
        <position position="110"/>
    </location>
</feature>
<organism evidence="1 2">
    <name type="scientific">Pristionchus fissidentatus</name>
    <dbReference type="NCBI Taxonomy" id="1538716"/>
    <lineage>
        <taxon>Eukaryota</taxon>
        <taxon>Metazoa</taxon>
        <taxon>Ecdysozoa</taxon>
        <taxon>Nematoda</taxon>
        <taxon>Chromadorea</taxon>
        <taxon>Rhabditida</taxon>
        <taxon>Rhabditina</taxon>
        <taxon>Diplogasteromorpha</taxon>
        <taxon>Diplogasteroidea</taxon>
        <taxon>Neodiplogasteridae</taxon>
        <taxon>Pristionchus</taxon>
    </lineage>
</organism>
<name>A0AAV5W7A4_9BILA</name>
<gene>
    <name evidence="1" type="ORF">PFISCL1PPCAC_19156</name>
</gene>
<evidence type="ECO:0000313" key="2">
    <source>
        <dbReference type="Proteomes" id="UP001432322"/>
    </source>
</evidence>
<dbReference type="Proteomes" id="UP001432322">
    <property type="component" value="Unassembled WGS sequence"/>
</dbReference>
<protein>
    <submittedName>
        <fullName evidence="1">Uncharacterized protein</fullName>
    </submittedName>
</protein>
<keyword evidence="2" id="KW-1185">Reference proteome</keyword>
<comment type="caution">
    <text evidence="1">The sequence shown here is derived from an EMBL/GenBank/DDBJ whole genome shotgun (WGS) entry which is preliminary data.</text>
</comment>
<evidence type="ECO:0000313" key="1">
    <source>
        <dbReference type="EMBL" id="GMT27859.1"/>
    </source>
</evidence>
<sequence length="110" mass="12594">LVLCNAAFVGMNTKPVIGRQRDLSEIIPLLKGGEAKLVVNYEGTIKEDMRLELFGNDTIHDPNRYQPITEMEDKQKVLCHEPNTFFFGQIHSITHNDPDKVYKQQCSFNT</sequence>
<dbReference type="AlphaFoldDB" id="A0AAV5W7A4"/>
<dbReference type="EMBL" id="BTSY01000005">
    <property type="protein sequence ID" value="GMT27859.1"/>
    <property type="molecule type" value="Genomic_DNA"/>
</dbReference>
<feature type="non-terminal residue" evidence="1">
    <location>
        <position position="1"/>
    </location>
</feature>
<reference evidence="1" key="1">
    <citation type="submission" date="2023-10" db="EMBL/GenBank/DDBJ databases">
        <title>Genome assembly of Pristionchus species.</title>
        <authorList>
            <person name="Yoshida K."/>
            <person name="Sommer R.J."/>
        </authorList>
    </citation>
    <scope>NUCLEOTIDE SEQUENCE</scope>
    <source>
        <strain evidence="1">RS5133</strain>
    </source>
</reference>
<proteinExistence type="predicted"/>